<sequence length="299" mass="33168">MEYTVRMPTLPVGDRLPNEMPPETIWSSIDDAWTSMSICLVMVFQSTKTEKMETMRSHVYHAKHLYEKATLDSLESCRLLGPLLQHAVHASDDTKQAKSSSLLLSALDEATSLTRLDAVLVHLLATLQLVRPLEKHLCYAGARLLADQEHGHQRLAMTLRRFTAKNAVVALGATAVISHVEAAPATATCGVLLSASVGASHLLARWRNALVRENLNSKIETTRTQLQTLPLHITALEAALEDAINVVQTEMQLLSDLRVSAQLTRHWLLTSSSLLFDIQAITLEQQCRHVLARYTKRGD</sequence>
<accession>T0Q9D0</accession>
<dbReference type="GeneID" id="19952868"/>
<dbReference type="OrthoDB" id="10347032at2759"/>
<organism evidence="1 2">
    <name type="scientific">Saprolegnia diclina (strain VS20)</name>
    <dbReference type="NCBI Taxonomy" id="1156394"/>
    <lineage>
        <taxon>Eukaryota</taxon>
        <taxon>Sar</taxon>
        <taxon>Stramenopiles</taxon>
        <taxon>Oomycota</taxon>
        <taxon>Saprolegniomycetes</taxon>
        <taxon>Saprolegniales</taxon>
        <taxon>Saprolegniaceae</taxon>
        <taxon>Saprolegnia</taxon>
    </lineage>
</organism>
<evidence type="ECO:0000313" key="2">
    <source>
        <dbReference type="Proteomes" id="UP000030762"/>
    </source>
</evidence>
<dbReference type="RefSeq" id="XP_008616423.1">
    <property type="nucleotide sequence ID" value="XM_008618201.1"/>
</dbReference>
<proteinExistence type="predicted"/>
<name>T0Q9D0_SAPDV</name>
<protein>
    <submittedName>
        <fullName evidence="1">Uncharacterized protein</fullName>
    </submittedName>
</protein>
<dbReference type="InParanoid" id="T0Q9D0"/>
<dbReference type="EMBL" id="JH767178">
    <property type="protein sequence ID" value="EQC30080.1"/>
    <property type="molecule type" value="Genomic_DNA"/>
</dbReference>
<gene>
    <name evidence="1" type="ORF">SDRG_12141</name>
</gene>
<dbReference type="Gene3D" id="1.20.1170.10">
    <property type="match status" value="1"/>
</dbReference>
<evidence type="ECO:0000313" key="1">
    <source>
        <dbReference type="EMBL" id="EQC30080.1"/>
    </source>
</evidence>
<dbReference type="VEuPathDB" id="FungiDB:SDRG_12141"/>
<dbReference type="OMA" id="ARWRHAS"/>
<reference evidence="1 2" key="1">
    <citation type="submission" date="2012-04" db="EMBL/GenBank/DDBJ databases">
        <title>The Genome Sequence of Saprolegnia declina VS20.</title>
        <authorList>
            <consortium name="The Broad Institute Genome Sequencing Platform"/>
            <person name="Russ C."/>
            <person name="Nusbaum C."/>
            <person name="Tyler B."/>
            <person name="van West P."/>
            <person name="Dieguez-Uribeondo J."/>
            <person name="de Bruijn I."/>
            <person name="Tripathy S."/>
            <person name="Jiang R."/>
            <person name="Young S.K."/>
            <person name="Zeng Q."/>
            <person name="Gargeya S."/>
            <person name="Fitzgerald M."/>
            <person name="Haas B."/>
            <person name="Abouelleil A."/>
            <person name="Alvarado L."/>
            <person name="Arachchi H.M."/>
            <person name="Berlin A."/>
            <person name="Chapman S.B."/>
            <person name="Goldberg J."/>
            <person name="Griggs A."/>
            <person name="Gujja S."/>
            <person name="Hansen M."/>
            <person name="Howarth C."/>
            <person name="Imamovic A."/>
            <person name="Larimer J."/>
            <person name="McCowen C."/>
            <person name="Montmayeur A."/>
            <person name="Murphy C."/>
            <person name="Neiman D."/>
            <person name="Pearson M."/>
            <person name="Priest M."/>
            <person name="Roberts A."/>
            <person name="Saif S."/>
            <person name="Shea T."/>
            <person name="Sisk P."/>
            <person name="Sykes S."/>
            <person name="Wortman J."/>
            <person name="Nusbaum C."/>
            <person name="Birren B."/>
        </authorList>
    </citation>
    <scope>NUCLEOTIDE SEQUENCE [LARGE SCALE GENOMIC DNA]</scope>
    <source>
        <strain evidence="1 2">VS20</strain>
    </source>
</reference>
<keyword evidence="2" id="KW-1185">Reference proteome</keyword>
<dbReference type="Proteomes" id="UP000030762">
    <property type="component" value="Unassembled WGS sequence"/>
</dbReference>
<dbReference type="AlphaFoldDB" id="T0Q9D0"/>